<gene>
    <name evidence="6" type="ORF">E6C70_08000</name>
</gene>
<proteinExistence type="predicted"/>
<dbReference type="GO" id="GO:0003700">
    <property type="term" value="F:DNA-binding transcription factor activity"/>
    <property type="evidence" value="ECO:0007669"/>
    <property type="project" value="TreeGrafter"/>
</dbReference>
<dbReference type="GO" id="GO:0000976">
    <property type="term" value="F:transcription cis-regulatory region binding"/>
    <property type="evidence" value="ECO:0007669"/>
    <property type="project" value="TreeGrafter"/>
</dbReference>
<protein>
    <submittedName>
        <fullName evidence="6">LacI family transcriptional regulator</fullName>
    </submittedName>
</protein>
<dbReference type="PRINTS" id="PR00036">
    <property type="entry name" value="HTHLACI"/>
</dbReference>
<evidence type="ECO:0000256" key="1">
    <source>
        <dbReference type="ARBA" id="ARBA00023015"/>
    </source>
</evidence>
<dbReference type="PROSITE" id="PS50932">
    <property type="entry name" value="HTH_LACI_2"/>
    <property type="match status" value="1"/>
</dbReference>
<dbReference type="InterPro" id="IPR028082">
    <property type="entry name" value="Peripla_BP_I"/>
</dbReference>
<dbReference type="Pfam" id="PF00532">
    <property type="entry name" value="Peripla_BP_1"/>
    <property type="match status" value="1"/>
</dbReference>
<dbReference type="InterPro" id="IPR000843">
    <property type="entry name" value="HTH_LacI"/>
</dbReference>
<dbReference type="PANTHER" id="PTHR30146">
    <property type="entry name" value="LACI-RELATED TRANSCRIPTIONAL REPRESSOR"/>
    <property type="match status" value="1"/>
</dbReference>
<reference evidence="6 7" key="1">
    <citation type="submission" date="2019-04" db="EMBL/GenBank/DDBJ databases">
        <authorList>
            <person name="Jiang L."/>
        </authorList>
    </citation>
    <scope>NUCLEOTIDE SEQUENCE [LARGE SCALE GENOMIC DNA]</scope>
    <source>
        <strain evidence="6 7">YIM 131861</strain>
    </source>
</reference>
<evidence type="ECO:0000256" key="3">
    <source>
        <dbReference type="ARBA" id="ARBA00023163"/>
    </source>
</evidence>
<dbReference type="SUPFAM" id="SSF47413">
    <property type="entry name" value="lambda repressor-like DNA-binding domains"/>
    <property type="match status" value="1"/>
</dbReference>
<evidence type="ECO:0000313" key="7">
    <source>
        <dbReference type="Proteomes" id="UP000307380"/>
    </source>
</evidence>
<dbReference type="PANTHER" id="PTHR30146:SF109">
    <property type="entry name" value="HTH-TYPE TRANSCRIPTIONAL REGULATOR GALS"/>
    <property type="match status" value="1"/>
</dbReference>
<dbReference type="Proteomes" id="UP000307380">
    <property type="component" value="Unassembled WGS sequence"/>
</dbReference>
<keyword evidence="2" id="KW-0238">DNA-binding</keyword>
<keyword evidence="1" id="KW-0805">Transcription regulation</keyword>
<feature type="domain" description="HTH lacI-type" evidence="5">
    <location>
        <begin position="5"/>
        <end position="59"/>
    </location>
</feature>
<dbReference type="EMBL" id="SSSN01000005">
    <property type="protein sequence ID" value="THG34228.1"/>
    <property type="molecule type" value="Genomic_DNA"/>
</dbReference>
<dbReference type="SMART" id="SM00354">
    <property type="entry name" value="HTH_LACI"/>
    <property type="match status" value="1"/>
</dbReference>
<dbReference type="Gene3D" id="3.40.50.2300">
    <property type="match status" value="2"/>
</dbReference>
<organism evidence="6 7">
    <name type="scientific">Orlajensenia flava</name>
    <dbReference type="NCBI Taxonomy" id="2565934"/>
    <lineage>
        <taxon>Bacteria</taxon>
        <taxon>Bacillati</taxon>
        <taxon>Actinomycetota</taxon>
        <taxon>Actinomycetes</taxon>
        <taxon>Micrococcales</taxon>
        <taxon>Microbacteriaceae</taxon>
        <taxon>Orlajensenia</taxon>
    </lineage>
</organism>
<dbReference type="CDD" id="cd01392">
    <property type="entry name" value="HTH_LacI"/>
    <property type="match status" value="1"/>
</dbReference>
<evidence type="ECO:0000313" key="6">
    <source>
        <dbReference type="EMBL" id="THG34228.1"/>
    </source>
</evidence>
<dbReference type="AlphaFoldDB" id="A0A4S4FV97"/>
<dbReference type="InterPro" id="IPR010982">
    <property type="entry name" value="Lambda_DNA-bd_dom_sf"/>
</dbReference>
<dbReference type="PROSITE" id="PS00356">
    <property type="entry name" value="HTH_LACI_1"/>
    <property type="match status" value="1"/>
</dbReference>
<dbReference type="OrthoDB" id="3430936at2"/>
<evidence type="ECO:0000256" key="2">
    <source>
        <dbReference type="ARBA" id="ARBA00023125"/>
    </source>
</evidence>
<keyword evidence="3" id="KW-0804">Transcription</keyword>
<dbReference type="SUPFAM" id="SSF53822">
    <property type="entry name" value="Periplasmic binding protein-like I"/>
    <property type="match status" value="1"/>
</dbReference>
<dbReference type="Pfam" id="PF00356">
    <property type="entry name" value="LacI"/>
    <property type="match status" value="1"/>
</dbReference>
<sequence>MAQLPTVSDVARLAGVSRQTVSNVLNSPAIVLPDTRGRVEAAIDELGYRPHASARRLRTRTSSTIGIRLDPETNGISGTVLDRYLHALTEKAAERGLRMMLFTARDHHDEVDQFRALRDGADVDAVILTATSFRDDRIDWLVEHDMPFVTFGRPWGSDFNDPAVPWVDVDGFAGTSQATRHLLGRGHRRIGYLGWPDDWGIGKERRDGWATAMAEAGIAGDELADLSWRTDDGVPNARQIIERLLADEAGVEALVCVSDSLALGAMMAVREAGHPHFPVIGFDNSAVARAVGLSSVDQRLDQVAAASLQILFGDGSRVVPIDEADAATRHSLIEPRLVVRRSSHLAPVEEEAGSTRTGNHNRKE</sequence>
<dbReference type="Gene3D" id="1.10.260.40">
    <property type="entry name" value="lambda repressor-like DNA-binding domains"/>
    <property type="match status" value="1"/>
</dbReference>
<evidence type="ECO:0000256" key="4">
    <source>
        <dbReference type="SAM" id="MobiDB-lite"/>
    </source>
</evidence>
<name>A0A4S4FV97_9MICO</name>
<keyword evidence="7" id="KW-1185">Reference proteome</keyword>
<dbReference type="RefSeq" id="WP_136424026.1">
    <property type="nucleotide sequence ID" value="NZ_SSSN01000005.1"/>
</dbReference>
<comment type="caution">
    <text evidence="6">The sequence shown here is derived from an EMBL/GenBank/DDBJ whole genome shotgun (WGS) entry which is preliminary data.</text>
</comment>
<feature type="region of interest" description="Disordered" evidence="4">
    <location>
        <begin position="344"/>
        <end position="364"/>
    </location>
</feature>
<dbReference type="InterPro" id="IPR001761">
    <property type="entry name" value="Peripla_BP/Lac1_sug-bd_dom"/>
</dbReference>
<evidence type="ECO:0000259" key="5">
    <source>
        <dbReference type="PROSITE" id="PS50932"/>
    </source>
</evidence>
<accession>A0A4S4FV97</accession>